<dbReference type="EMBL" id="BSYO01000032">
    <property type="protein sequence ID" value="GMH26924.1"/>
    <property type="molecule type" value="Genomic_DNA"/>
</dbReference>
<evidence type="ECO:0000256" key="1">
    <source>
        <dbReference type="ARBA" id="ARBA00022821"/>
    </source>
</evidence>
<dbReference type="SUPFAM" id="SSF52540">
    <property type="entry name" value="P-loop containing nucleoside triphosphate hydrolases"/>
    <property type="match status" value="1"/>
</dbReference>
<protein>
    <submittedName>
        <fullName evidence="2">Uncharacterized protein</fullName>
    </submittedName>
</protein>
<dbReference type="InterPro" id="IPR036388">
    <property type="entry name" value="WH-like_DNA-bd_sf"/>
</dbReference>
<evidence type="ECO:0000313" key="3">
    <source>
        <dbReference type="Proteomes" id="UP001279734"/>
    </source>
</evidence>
<proteinExistence type="predicted"/>
<keyword evidence="3" id="KW-1185">Reference proteome</keyword>
<dbReference type="PANTHER" id="PTHR36766">
    <property type="entry name" value="PLANT BROAD-SPECTRUM MILDEW RESISTANCE PROTEIN RPW8"/>
    <property type="match status" value="1"/>
</dbReference>
<dbReference type="AlphaFoldDB" id="A0AAD3Y4D8"/>
<gene>
    <name evidence="2" type="ORF">Nepgr_028767</name>
</gene>
<dbReference type="Proteomes" id="UP001279734">
    <property type="component" value="Unassembled WGS sequence"/>
</dbReference>
<organism evidence="2 3">
    <name type="scientific">Nepenthes gracilis</name>
    <name type="common">Slender pitcher plant</name>
    <dbReference type="NCBI Taxonomy" id="150966"/>
    <lineage>
        <taxon>Eukaryota</taxon>
        <taxon>Viridiplantae</taxon>
        <taxon>Streptophyta</taxon>
        <taxon>Embryophyta</taxon>
        <taxon>Tracheophyta</taxon>
        <taxon>Spermatophyta</taxon>
        <taxon>Magnoliopsida</taxon>
        <taxon>eudicotyledons</taxon>
        <taxon>Gunneridae</taxon>
        <taxon>Pentapetalae</taxon>
        <taxon>Caryophyllales</taxon>
        <taxon>Nepenthaceae</taxon>
        <taxon>Nepenthes</taxon>
    </lineage>
</organism>
<evidence type="ECO:0000313" key="2">
    <source>
        <dbReference type="EMBL" id="GMH26924.1"/>
    </source>
</evidence>
<dbReference type="Gene3D" id="1.10.8.430">
    <property type="entry name" value="Helical domain of apoptotic protease-activating factors"/>
    <property type="match status" value="1"/>
</dbReference>
<dbReference type="InterPro" id="IPR027417">
    <property type="entry name" value="P-loop_NTPase"/>
</dbReference>
<keyword evidence="1" id="KW-0611">Plant defense</keyword>
<dbReference type="Gene3D" id="1.10.10.10">
    <property type="entry name" value="Winged helix-like DNA-binding domain superfamily/Winged helix DNA-binding domain"/>
    <property type="match status" value="1"/>
</dbReference>
<name>A0AAD3Y4D8_NEPGR</name>
<comment type="caution">
    <text evidence="2">The sequence shown here is derived from an EMBL/GenBank/DDBJ whole genome shotgun (WGS) entry which is preliminary data.</text>
</comment>
<accession>A0AAD3Y4D8</accession>
<sequence length="260" mass="30236">MNECKGLPLALKVIGASLRDKDHKHWMSAKNRLLCGEPICKSHEINLLKQMKFSIAYLLEKVKGCFLDLASFLEDKKNFLDILINLWAVIHDLDEEKAFAILIELFENLLFSLVTKARTGELYSGYFEIYFTQHDDVLRDLALNLSKEGNINLRKRLLMPQREQGLPKEWKGKANQPLNTEVVLLHPSDMRKMNWFSLQIPEVKVLILNFFSKKYCLPPFINNLPKHKPLIWINHNNSHAVLHNLLVFNNMSNMEEPLVC</sequence>
<dbReference type="GO" id="GO:0006952">
    <property type="term" value="P:defense response"/>
    <property type="evidence" value="ECO:0007669"/>
    <property type="project" value="UniProtKB-KW"/>
</dbReference>
<reference evidence="2" key="1">
    <citation type="submission" date="2023-05" db="EMBL/GenBank/DDBJ databases">
        <title>Nepenthes gracilis genome sequencing.</title>
        <authorList>
            <person name="Fukushima K."/>
        </authorList>
    </citation>
    <scope>NUCLEOTIDE SEQUENCE</scope>
    <source>
        <strain evidence="2">SING2019-196</strain>
    </source>
</reference>
<dbReference type="PANTHER" id="PTHR36766:SF30">
    <property type="entry name" value="TIR-NBS TYPE DISEASE RESISTANCE PROTEIN-RELATED"/>
    <property type="match status" value="1"/>
</dbReference>
<dbReference type="InterPro" id="IPR042197">
    <property type="entry name" value="Apaf_helical"/>
</dbReference>